<dbReference type="CDD" id="cd04770">
    <property type="entry name" value="HTH_HMRTR"/>
    <property type="match status" value="1"/>
</dbReference>
<dbReference type="RefSeq" id="WP_166677878.1">
    <property type="nucleotide sequence ID" value="NZ_FOWW01000015.1"/>
</dbReference>
<dbReference type="STRING" id="587909.SAMN05421810_1158"/>
<keyword evidence="1" id="KW-0805">Transcription regulation</keyword>
<keyword evidence="3" id="KW-0804">Transcription</keyword>
<evidence type="ECO:0000256" key="2">
    <source>
        <dbReference type="ARBA" id="ARBA00023125"/>
    </source>
</evidence>
<dbReference type="InterPro" id="IPR047057">
    <property type="entry name" value="MerR_fam"/>
</dbReference>
<dbReference type="Pfam" id="PF00376">
    <property type="entry name" value="MerR"/>
    <property type="match status" value="1"/>
</dbReference>
<evidence type="ECO:0000313" key="6">
    <source>
        <dbReference type="Proteomes" id="UP000198727"/>
    </source>
</evidence>
<dbReference type="EMBL" id="FOWW01000015">
    <property type="protein sequence ID" value="SFQ72734.1"/>
    <property type="molecule type" value="Genomic_DNA"/>
</dbReference>
<keyword evidence="6" id="KW-1185">Reference proteome</keyword>
<dbReference type="Pfam" id="PF09278">
    <property type="entry name" value="MerR-DNA-bind"/>
    <property type="match status" value="1"/>
</dbReference>
<name>A0A1I6AVL7_9PSEU</name>
<dbReference type="GO" id="GO:0003700">
    <property type="term" value="F:DNA-binding transcription factor activity"/>
    <property type="evidence" value="ECO:0007669"/>
    <property type="project" value="InterPro"/>
</dbReference>
<dbReference type="PANTHER" id="PTHR30204:SF94">
    <property type="entry name" value="HEAVY METAL-DEPENDENT TRANSCRIPTIONAL REGULATOR HI_0293-RELATED"/>
    <property type="match status" value="1"/>
</dbReference>
<dbReference type="PANTHER" id="PTHR30204">
    <property type="entry name" value="REDOX-CYCLING DRUG-SENSING TRANSCRIPTIONAL ACTIVATOR SOXR"/>
    <property type="match status" value="1"/>
</dbReference>
<dbReference type="PRINTS" id="PR00040">
    <property type="entry name" value="HTHMERR"/>
</dbReference>
<dbReference type="SUPFAM" id="SSF46955">
    <property type="entry name" value="Putative DNA-binding domain"/>
    <property type="match status" value="1"/>
</dbReference>
<protein>
    <submittedName>
        <fullName evidence="5">DNA-binding transcriptional regulator, MerR family</fullName>
    </submittedName>
</protein>
<accession>A0A1I6AVL7</accession>
<proteinExistence type="predicted"/>
<reference evidence="6" key="1">
    <citation type="submission" date="2016-10" db="EMBL/GenBank/DDBJ databases">
        <authorList>
            <person name="Varghese N."/>
            <person name="Submissions S."/>
        </authorList>
    </citation>
    <scope>NUCLEOTIDE SEQUENCE [LARGE SCALE GENOMIC DNA]</scope>
    <source>
        <strain evidence="6">CGMCC 4.5579</strain>
    </source>
</reference>
<dbReference type="PROSITE" id="PS00552">
    <property type="entry name" value="HTH_MERR_1"/>
    <property type="match status" value="1"/>
</dbReference>
<evidence type="ECO:0000256" key="3">
    <source>
        <dbReference type="ARBA" id="ARBA00023163"/>
    </source>
</evidence>
<dbReference type="SMART" id="SM00422">
    <property type="entry name" value="HTH_MERR"/>
    <property type="match status" value="1"/>
</dbReference>
<sequence>MPGDLPIGALAARVGVNTKTIRYYEQIGLLPSPRRTSAGHRRYEVSDAERVTFIRTAQRLGLTLDEIRQILLLQEDGQQPCDYVRQVLRREVARIDRRIAELTGLREQLTTLDRRPHSTAGTGGCICRVIEDAPGLRAGAGPPRLDVFAERSR</sequence>
<gene>
    <name evidence="5" type="ORF">SAMN05421810_1158</name>
</gene>
<dbReference type="Proteomes" id="UP000198727">
    <property type="component" value="Unassembled WGS sequence"/>
</dbReference>
<keyword evidence="2 5" id="KW-0238">DNA-binding</keyword>
<dbReference type="InterPro" id="IPR000551">
    <property type="entry name" value="MerR-type_HTH_dom"/>
</dbReference>
<evidence type="ECO:0000256" key="1">
    <source>
        <dbReference type="ARBA" id="ARBA00023015"/>
    </source>
</evidence>
<evidence type="ECO:0000259" key="4">
    <source>
        <dbReference type="PROSITE" id="PS50937"/>
    </source>
</evidence>
<organism evidence="5 6">
    <name type="scientific">Amycolatopsis arida</name>
    <dbReference type="NCBI Taxonomy" id="587909"/>
    <lineage>
        <taxon>Bacteria</taxon>
        <taxon>Bacillati</taxon>
        <taxon>Actinomycetota</taxon>
        <taxon>Actinomycetes</taxon>
        <taxon>Pseudonocardiales</taxon>
        <taxon>Pseudonocardiaceae</taxon>
        <taxon>Amycolatopsis</taxon>
    </lineage>
</organism>
<dbReference type="PROSITE" id="PS50937">
    <property type="entry name" value="HTH_MERR_2"/>
    <property type="match status" value="1"/>
</dbReference>
<dbReference type="InterPro" id="IPR015358">
    <property type="entry name" value="Tscrpt_reg_MerR_DNA-bd"/>
</dbReference>
<feature type="domain" description="HTH merR-type" evidence="4">
    <location>
        <begin position="4"/>
        <end position="73"/>
    </location>
</feature>
<dbReference type="AlphaFoldDB" id="A0A1I6AVL7"/>
<dbReference type="GO" id="GO:0003677">
    <property type="term" value="F:DNA binding"/>
    <property type="evidence" value="ECO:0007669"/>
    <property type="project" value="UniProtKB-KW"/>
</dbReference>
<dbReference type="InterPro" id="IPR009061">
    <property type="entry name" value="DNA-bd_dom_put_sf"/>
</dbReference>
<evidence type="ECO:0000313" key="5">
    <source>
        <dbReference type="EMBL" id="SFQ72734.1"/>
    </source>
</evidence>
<dbReference type="Gene3D" id="1.10.1660.10">
    <property type="match status" value="1"/>
</dbReference>